<organism evidence="1">
    <name type="scientific">Rhipicephalus zambeziensis</name>
    <dbReference type="NCBI Taxonomy" id="60191"/>
    <lineage>
        <taxon>Eukaryota</taxon>
        <taxon>Metazoa</taxon>
        <taxon>Ecdysozoa</taxon>
        <taxon>Arthropoda</taxon>
        <taxon>Chelicerata</taxon>
        <taxon>Arachnida</taxon>
        <taxon>Acari</taxon>
        <taxon>Parasitiformes</taxon>
        <taxon>Ixodida</taxon>
        <taxon>Ixodoidea</taxon>
        <taxon>Ixodidae</taxon>
        <taxon>Rhipicephalinae</taxon>
        <taxon>Rhipicephalus</taxon>
        <taxon>Rhipicephalus</taxon>
    </lineage>
</organism>
<dbReference type="EMBL" id="GFPF01002096">
    <property type="protein sequence ID" value="MAA13242.1"/>
    <property type="molecule type" value="Transcribed_RNA"/>
</dbReference>
<accession>A0A224YHG4</accession>
<proteinExistence type="predicted"/>
<protein>
    <submittedName>
        <fullName evidence="1">Uncharacterized protein</fullName>
    </submittedName>
</protein>
<dbReference type="AlphaFoldDB" id="A0A224YHG4"/>
<evidence type="ECO:0000313" key="1">
    <source>
        <dbReference type="EMBL" id="MAA13242.1"/>
    </source>
</evidence>
<sequence length="95" mass="11161">MDLQCYWHQDGYSVTELARHLQYINTSYQFAFHACTFISALHLTLRSPKNALCTRMAIYFQMALLVRYYNANRLHLHDYSQTVCTGTLPCFILEC</sequence>
<name>A0A224YHG4_9ACAR</name>
<reference evidence="1" key="1">
    <citation type="journal article" date="2017" name="Parasit. Vectors">
        <title>Sialotranscriptomics of Rhipicephalus zambeziensis reveals intricate expression profiles of secretory proteins and suggests tight temporal transcriptional regulation during blood-feeding.</title>
        <authorList>
            <person name="de Castro M.H."/>
            <person name="de Klerk D."/>
            <person name="Pienaar R."/>
            <person name="Rees D.J.G."/>
            <person name="Mans B.J."/>
        </authorList>
    </citation>
    <scope>NUCLEOTIDE SEQUENCE</scope>
    <source>
        <tissue evidence="1">Salivary glands</tissue>
    </source>
</reference>